<feature type="binding site" evidence="4">
    <location>
        <position position="326"/>
    </location>
    <ligand>
        <name>spermidine</name>
        <dbReference type="ChEBI" id="CHEBI:57834"/>
    </ligand>
</feature>
<feature type="transmembrane region" description="Helical" evidence="4">
    <location>
        <begin position="29"/>
        <end position="57"/>
    </location>
</feature>
<proteinExistence type="inferred from homology"/>
<keyword evidence="4" id="KW-0812">Transmembrane</keyword>
<feature type="transmembrane region" description="Helical" evidence="4">
    <location>
        <begin position="124"/>
        <end position="147"/>
    </location>
</feature>
<feature type="transmembrane region" description="Helical" evidence="4">
    <location>
        <begin position="159"/>
        <end position="181"/>
    </location>
</feature>
<dbReference type="Proteomes" id="UP000619260">
    <property type="component" value="Unassembled WGS sequence"/>
</dbReference>
<feature type="binding site" evidence="4">
    <location>
        <begin position="380"/>
        <end position="381"/>
    </location>
    <ligand>
        <name>S-methyl-5'-thioadenosine</name>
        <dbReference type="ChEBI" id="CHEBI:17509"/>
    </ligand>
</feature>
<comment type="subunit">
    <text evidence="4">Homodimer or homotetramer.</text>
</comment>
<dbReference type="AlphaFoldDB" id="A0A8J4DT79"/>
<name>A0A8J4DT79_9ACTN</name>
<feature type="binding site" evidence="4">
    <location>
        <position position="304"/>
    </location>
    <ligand>
        <name>spermidine</name>
        <dbReference type="ChEBI" id="CHEBI:57834"/>
    </ligand>
</feature>
<feature type="domain" description="PABS" evidence="6">
    <location>
        <begin position="240"/>
        <end position="477"/>
    </location>
</feature>
<keyword evidence="3 4" id="KW-0620">Polyamine biosynthesis</keyword>
<dbReference type="InterPro" id="IPR036259">
    <property type="entry name" value="MFS_trans_sf"/>
</dbReference>
<dbReference type="PANTHER" id="PTHR43317">
    <property type="entry name" value="THERMOSPERMINE SYNTHASE ACAULIS5"/>
    <property type="match status" value="1"/>
</dbReference>
<evidence type="ECO:0000256" key="1">
    <source>
        <dbReference type="ARBA" id="ARBA00007867"/>
    </source>
</evidence>
<dbReference type="GO" id="GO:0010487">
    <property type="term" value="F:thermospermine synthase activity"/>
    <property type="evidence" value="ECO:0007669"/>
    <property type="project" value="UniProtKB-ARBA"/>
</dbReference>
<evidence type="ECO:0000259" key="6">
    <source>
        <dbReference type="PROSITE" id="PS51006"/>
    </source>
</evidence>
<evidence type="ECO:0000256" key="4">
    <source>
        <dbReference type="HAMAP-Rule" id="MF_00198"/>
    </source>
</evidence>
<evidence type="ECO:0000256" key="5">
    <source>
        <dbReference type="PROSITE-ProRule" id="PRU00354"/>
    </source>
</evidence>
<keyword evidence="4" id="KW-1133">Transmembrane helix</keyword>
<dbReference type="PROSITE" id="PS01330">
    <property type="entry name" value="PABS_1"/>
    <property type="match status" value="1"/>
</dbReference>
<feature type="binding site" evidence="4">
    <location>
        <position position="265"/>
    </location>
    <ligand>
        <name>S-methyl-5'-thioadenosine</name>
        <dbReference type="ChEBI" id="CHEBI:17509"/>
    </ligand>
</feature>
<dbReference type="GO" id="GO:0005886">
    <property type="term" value="C:plasma membrane"/>
    <property type="evidence" value="ECO:0007669"/>
    <property type="project" value="UniProtKB-SubCell"/>
</dbReference>
<reference evidence="7" key="1">
    <citation type="submission" date="2021-01" db="EMBL/GenBank/DDBJ databases">
        <title>Whole genome shotgun sequence of Virgisporangium aliadipatigenens NBRC 105644.</title>
        <authorList>
            <person name="Komaki H."/>
            <person name="Tamura T."/>
        </authorList>
    </citation>
    <scope>NUCLEOTIDE SEQUENCE</scope>
    <source>
        <strain evidence="7">NBRC 105644</strain>
    </source>
</reference>
<comment type="caution">
    <text evidence="7">The sequence shown here is derived from an EMBL/GenBank/DDBJ whole genome shotgun (WGS) entry which is preliminary data.</text>
</comment>
<comment type="catalytic activity">
    <reaction evidence="4">
        <text>S-adenosyl 3-(methylsulfanyl)propylamine + putrescine = S-methyl-5'-thioadenosine + spermidine + H(+)</text>
        <dbReference type="Rhea" id="RHEA:12721"/>
        <dbReference type="ChEBI" id="CHEBI:15378"/>
        <dbReference type="ChEBI" id="CHEBI:17509"/>
        <dbReference type="ChEBI" id="CHEBI:57443"/>
        <dbReference type="ChEBI" id="CHEBI:57834"/>
        <dbReference type="ChEBI" id="CHEBI:326268"/>
        <dbReference type="EC" id="2.5.1.16"/>
    </reaction>
</comment>
<evidence type="ECO:0000256" key="2">
    <source>
        <dbReference type="ARBA" id="ARBA00022679"/>
    </source>
</evidence>
<keyword evidence="4" id="KW-1003">Cell membrane</keyword>
<dbReference type="SUPFAM" id="SSF53335">
    <property type="entry name" value="S-adenosyl-L-methionine-dependent methyltransferases"/>
    <property type="match status" value="1"/>
</dbReference>
<dbReference type="Gene3D" id="3.40.50.150">
    <property type="entry name" value="Vaccinia Virus protein VP39"/>
    <property type="match status" value="1"/>
</dbReference>
<dbReference type="EC" id="2.5.1.16" evidence="4"/>
<dbReference type="NCBIfam" id="NF002956">
    <property type="entry name" value="PRK03612.1"/>
    <property type="match status" value="1"/>
</dbReference>
<evidence type="ECO:0000313" key="7">
    <source>
        <dbReference type="EMBL" id="GIJ49509.1"/>
    </source>
</evidence>
<dbReference type="HAMAP" id="MF_00198">
    <property type="entry name" value="Spermidine_synth"/>
    <property type="match status" value="1"/>
</dbReference>
<dbReference type="InterPro" id="IPR029063">
    <property type="entry name" value="SAM-dependent_MTases_sf"/>
</dbReference>
<dbReference type="Pfam" id="PF01564">
    <property type="entry name" value="Spermine_synth"/>
    <property type="match status" value="1"/>
</dbReference>
<accession>A0A8J4DT79</accession>
<feature type="transmembrane region" description="Helical" evidence="4">
    <location>
        <begin position="89"/>
        <end position="118"/>
    </location>
</feature>
<gene>
    <name evidence="7" type="primary">speE1</name>
    <name evidence="4" type="synonym">speE</name>
    <name evidence="7" type="ORF">Val02_63950</name>
</gene>
<dbReference type="PROSITE" id="PS51006">
    <property type="entry name" value="PABS_2"/>
    <property type="match status" value="1"/>
</dbReference>
<dbReference type="GO" id="GO:0004766">
    <property type="term" value="F:spermidine synthase activity"/>
    <property type="evidence" value="ECO:0007669"/>
    <property type="project" value="UniProtKB-UniRule"/>
</dbReference>
<comment type="function">
    <text evidence="4">Catalyzes the irreversible transfer of a propylamine group from the amino donor S-adenosylmethioninamine (decarboxy-AdoMet) to putrescine (1,4-diaminobutane) to yield spermidine.</text>
</comment>
<dbReference type="RefSeq" id="WP_203902979.1">
    <property type="nucleotide sequence ID" value="NZ_BOPF01000028.1"/>
</dbReference>
<feature type="active site" description="Proton acceptor" evidence="4 5">
    <location>
        <position position="398"/>
    </location>
</feature>
<comment type="caution">
    <text evidence="4">Lacks conserved residue(s) required for the propagation of feature annotation.</text>
</comment>
<keyword evidence="2 4" id="KW-0808">Transferase</keyword>
<comment type="subcellular location">
    <subcellularLocation>
        <location evidence="4">Cell membrane</location>
        <topology evidence="4">Multi-pass membrane protein</topology>
    </subcellularLocation>
</comment>
<comment type="similarity">
    <text evidence="1 4">Belongs to the spermidine/spermine synthase family.</text>
</comment>
<dbReference type="UniPathway" id="UPA00248">
    <property type="reaction ID" value="UER00314"/>
</dbReference>
<keyword evidence="4" id="KW-0472">Membrane</keyword>
<feature type="transmembrane region" description="Helical" evidence="4">
    <location>
        <begin position="187"/>
        <end position="210"/>
    </location>
</feature>
<evidence type="ECO:0000313" key="8">
    <source>
        <dbReference type="Proteomes" id="UP000619260"/>
    </source>
</evidence>
<comment type="pathway">
    <text evidence="4">Amine and polyamine biosynthesis; spermidine biosynthesis; spermidine from putrescine: step 1/1.</text>
</comment>
<feature type="transmembrane region" description="Helical" evidence="4">
    <location>
        <begin position="222"/>
        <end position="240"/>
    </location>
</feature>
<dbReference type="SUPFAM" id="SSF103473">
    <property type="entry name" value="MFS general substrate transporter"/>
    <property type="match status" value="1"/>
</dbReference>
<keyword evidence="4" id="KW-0745">Spermidine biosynthesis</keyword>
<dbReference type="CDD" id="cd02440">
    <property type="entry name" value="AdoMet_MTases"/>
    <property type="match status" value="1"/>
</dbReference>
<dbReference type="InterPro" id="IPR030373">
    <property type="entry name" value="PABS_CS"/>
</dbReference>
<feature type="transmembrane region" description="Helical" evidence="4">
    <location>
        <begin position="63"/>
        <end position="82"/>
    </location>
</feature>
<organism evidence="7 8">
    <name type="scientific">Virgisporangium aliadipatigenens</name>
    <dbReference type="NCBI Taxonomy" id="741659"/>
    <lineage>
        <taxon>Bacteria</taxon>
        <taxon>Bacillati</taxon>
        <taxon>Actinomycetota</taxon>
        <taxon>Actinomycetes</taxon>
        <taxon>Micromonosporales</taxon>
        <taxon>Micromonosporaceae</taxon>
        <taxon>Virgisporangium</taxon>
    </lineage>
</organism>
<dbReference type="InterPro" id="IPR001045">
    <property type="entry name" value="Spermi_synthase"/>
</dbReference>
<dbReference type="GO" id="GO:0008295">
    <property type="term" value="P:spermidine biosynthetic process"/>
    <property type="evidence" value="ECO:0007669"/>
    <property type="project" value="UniProtKB-UniRule"/>
</dbReference>
<sequence length="536" mass="56405">MSSPAPSEAALPATAGAARARGYSRHARAGVLAAVFACAACGLVYELALVALGSYLIGDAVGQASIVLAVMVAAMGVGALLAKPWQHRAAAAFGAVELLLALLGGVSVLLLYAAFAWMDVYHPILVLVAAVLGVLIGAEIPLLMVLLQDIRRQEAGSAVADLFAADYIGALVGGLAFPFLILPVFGLLRGALVVGAVNALVGTVLLFTAFRRSLSVRARVSLGAAAALVGLLLGTVYVGSGPFEVTARQKLYKDPVVHAERSRYQEIVLTRAVPLPGINERVPDLRLFLNGDLQFSSVDEYRYHEALVHPVLAGARGRVLILGGGDGMAAREVLRYADVESVTLVELDPAVVRLARTRADLAALNGHVFDNPRLQVVHADALEWLRHNASPFDAVIVDLPDPDETATAKLYSVEFYTLVRAALAPGARLVVQAGSPYFAPRSYWCIDATLRAAGIAAAAYHVDVPTFGDWGFLLGAVGSAPAVALPADAPGMRFLTPGVLSAAQTFPADRPRLEMPPSTLLEPRIVGYTRGEWSGY</sequence>
<dbReference type="EMBL" id="BOPF01000028">
    <property type="protein sequence ID" value="GIJ49509.1"/>
    <property type="molecule type" value="Genomic_DNA"/>
</dbReference>
<keyword evidence="8" id="KW-1185">Reference proteome</keyword>
<evidence type="ECO:0000256" key="3">
    <source>
        <dbReference type="ARBA" id="ARBA00023115"/>
    </source>
</evidence>
<dbReference type="PANTHER" id="PTHR43317:SF1">
    <property type="entry name" value="THERMOSPERMINE SYNTHASE ACAULIS5"/>
    <property type="match status" value="1"/>
</dbReference>
<feature type="binding site" evidence="4">
    <location>
        <position position="346"/>
    </location>
    <ligand>
        <name>S-methyl-5'-thioadenosine</name>
        <dbReference type="ChEBI" id="CHEBI:17509"/>
    </ligand>
</feature>
<protein>
    <recommendedName>
        <fullName evidence="4">Polyamine aminopropyltransferase</fullName>
    </recommendedName>
    <alternativeName>
        <fullName evidence="4">Putrescine aminopropyltransferase</fullName>
        <shortName evidence="4">PAPT</shortName>
    </alternativeName>
    <alternativeName>
        <fullName evidence="4">Spermidine synthase</fullName>
        <shortName evidence="4">SPDS</shortName>
        <shortName evidence="4">SPDSY</shortName>
        <ecNumber evidence="4">2.5.1.16</ecNumber>
    </alternativeName>
</protein>
<dbReference type="InterPro" id="IPR030374">
    <property type="entry name" value="PABS"/>
</dbReference>